<feature type="compositionally biased region" description="Low complexity" evidence="1">
    <location>
        <begin position="105"/>
        <end position="116"/>
    </location>
</feature>
<keyword evidence="3" id="KW-1185">Reference proteome</keyword>
<name>A0A9P6BXG2_9AGAR</name>
<feature type="region of interest" description="Disordered" evidence="1">
    <location>
        <begin position="61"/>
        <end position="122"/>
    </location>
</feature>
<sequence>MPVTIPQAFPIAPTGPINLPREMFDMSSLEQNQPTSNVYTAAPTELPAEQPVLPADLAEQSVLPTAPTTLPATLTELPDPSADPPAGQTAATTTTKPSPELPTSAEPLEPLADAPAKFPTNTAEHLPELPATTAEFPTEITQLAMQILFRHRTHV</sequence>
<evidence type="ECO:0000313" key="3">
    <source>
        <dbReference type="Proteomes" id="UP000807342"/>
    </source>
</evidence>
<proteinExistence type="predicted"/>
<organism evidence="2 3">
    <name type="scientific">Macrolepiota fuliginosa MF-IS2</name>
    <dbReference type="NCBI Taxonomy" id="1400762"/>
    <lineage>
        <taxon>Eukaryota</taxon>
        <taxon>Fungi</taxon>
        <taxon>Dikarya</taxon>
        <taxon>Basidiomycota</taxon>
        <taxon>Agaricomycotina</taxon>
        <taxon>Agaricomycetes</taxon>
        <taxon>Agaricomycetidae</taxon>
        <taxon>Agaricales</taxon>
        <taxon>Agaricineae</taxon>
        <taxon>Agaricaceae</taxon>
        <taxon>Macrolepiota</taxon>
    </lineage>
</organism>
<dbReference type="EMBL" id="MU151912">
    <property type="protein sequence ID" value="KAF9441430.1"/>
    <property type="molecule type" value="Genomic_DNA"/>
</dbReference>
<evidence type="ECO:0000256" key="1">
    <source>
        <dbReference type="SAM" id="MobiDB-lite"/>
    </source>
</evidence>
<reference evidence="2" key="1">
    <citation type="submission" date="2020-11" db="EMBL/GenBank/DDBJ databases">
        <authorList>
            <consortium name="DOE Joint Genome Institute"/>
            <person name="Ahrendt S."/>
            <person name="Riley R."/>
            <person name="Andreopoulos W."/>
            <person name="Labutti K."/>
            <person name="Pangilinan J."/>
            <person name="Ruiz-Duenas F.J."/>
            <person name="Barrasa J.M."/>
            <person name="Sanchez-Garcia M."/>
            <person name="Camarero S."/>
            <person name="Miyauchi S."/>
            <person name="Serrano A."/>
            <person name="Linde D."/>
            <person name="Babiker R."/>
            <person name="Drula E."/>
            <person name="Ayuso-Fernandez I."/>
            <person name="Pacheco R."/>
            <person name="Padilla G."/>
            <person name="Ferreira P."/>
            <person name="Barriuso J."/>
            <person name="Kellner H."/>
            <person name="Castanera R."/>
            <person name="Alfaro M."/>
            <person name="Ramirez L."/>
            <person name="Pisabarro A.G."/>
            <person name="Kuo A."/>
            <person name="Tritt A."/>
            <person name="Lipzen A."/>
            <person name="He G."/>
            <person name="Yan M."/>
            <person name="Ng V."/>
            <person name="Cullen D."/>
            <person name="Martin F."/>
            <person name="Rosso M.-N."/>
            <person name="Henrissat B."/>
            <person name="Hibbett D."/>
            <person name="Martinez A.T."/>
            <person name="Grigoriev I.V."/>
        </authorList>
    </citation>
    <scope>NUCLEOTIDE SEQUENCE</scope>
    <source>
        <strain evidence="2">MF-IS2</strain>
    </source>
</reference>
<gene>
    <name evidence="2" type="ORF">P691DRAFT_766296</name>
</gene>
<accession>A0A9P6BXG2</accession>
<protein>
    <submittedName>
        <fullName evidence="2">Uncharacterized protein</fullName>
    </submittedName>
</protein>
<dbReference type="AlphaFoldDB" id="A0A9P6BXG2"/>
<evidence type="ECO:0000313" key="2">
    <source>
        <dbReference type="EMBL" id="KAF9441430.1"/>
    </source>
</evidence>
<dbReference type="Proteomes" id="UP000807342">
    <property type="component" value="Unassembled WGS sequence"/>
</dbReference>
<feature type="compositionally biased region" description="Low complexity" evidence="1">
    <location>
        <begin position="63"/>
        <end position="78"/>
    </location>
</feature>
<comment type="caution">
    <text evidence="2">The sequence shown here is derived from an EMBL/GenBank/DDBJ whole genome shotgun (WGS) entry which is preliminary data.</text>
</comment>